<accession>A0ABY4E2S0</accession>
<keyword evidence="2" id="KW-1185">Reference proteome</keyword>
<organism evidence="1 2">
    <name type="scientific">Vitreoscilla massiliensis</name>
    <dbReference type="NCBI Taxonomy" id="1689272"/>
    <lineage>
        <taxon>Bacteria</taxon>
        <taxon>Pseudomonadati</taxon>
        <taxon>Pseudomonadota</taxon>
        <taxon>Betaproteobacteria</taxon>
        <taxon>Neisseriales</taxon>
        <taxon>Neisseriaceae</taxon>
        <taxon>Vitreoscilla</taxon>
    </lineage>
</organism>
<dbReference type="Proteomes" id="UP000832011">
    <property type="component" value="Chromosome"/>
</dbReference>
<evidence type="ECO:0000313" key="2">
    <source>
        <dbReference type="Proteomes" id="UP000832011"/>
    </source>
</evidence>
<gene>
    <name evidence="1" type="ORF">LVJ82_01350</name>
</gene>
<dbReference type="RefSeq" id="WP_058305548.1">
    <property type="nucleotide sequence ID" value="NZ_CABKVG010000007.1"/>
</dbReference>
<name>A0ABY4E2S0_9NEIS</name>
<dbReference type="EMBL" id="CP091511">
    <property type="protein sequence ID" value="UOO89661.1"/>
    <property type="molecule type" value="Genomic_DNA"/>
</dbReference>
<evidence type="ECO:0008006" key="3">
    <source>
        <dbReference type="Google" id="ProtNLM"/>
    </source>
</evidence>
<protein>
    <recommendedName>
        <fullName evidence="3">Lipoprotein</fullName>
    </recommendedName>
</protein>
<sequence length="251" mass="27810">MYTRRQILLWGMAGVAMTQAGCITPTHQDTSPQATSRKQLFDVGGGMKIYRNEAVLALLTPQLHLLFKQVSNAGLDIRRLPLSLLNKAHAQLMPISLESRNEGKTAFGNAQAIKLYWLAQQLSAAETAWLEQTLRLRPQGVRAQHGLQQQGIAPVGAPFYSSYVPLDHDTNNVFFPKQPAPQQFYADAMPSSAVSQVWLVHALNDVWAQRQDALFAAAASPLQIDAQGTVHYQGQVLTRLDTQLQWLRAAE</sequence>
<reference evidence="1 2" key="1">
    <citation type="journal article" date="2022" name="Res Sq">
        <title>Evolution of multicellular longitudinally dividing oral cavity symbionts (Neisseriaceae).</title>
        <authorList>
            <person name="Nyongesa S."/>
            <person name="Weber P."/>
            <person name="Bernet E."/>
            <person name="Pullido F."/>
            <person name="Nieckarz M."/>
            <person name="Delaby M."/>
            <person name="Nieves C."/>
            <person name="Viehboeck T."/>
            <person name="Krause N."/>
            <person name="Rivera-Millot A."/>
            <person name="Nakamura A."/>
            <person name="Vischer N."/>
            <person name="VanNieuwenhze M."/>
            <person name="Brun Y."/>
            <person name="Cava F."/>
            <person name="Bulgheresi S."/>
            <person name="Veyrier F."/>
        </authorList>
    </citation>
    <scope>NUCLEOTIDE SEQUENCE [LARGE SCALE GENOMIC DNA]</scope>
    <source>
        <strain evidence="1 2">SN4</strain>
    </source>
</reference>
<proteinExistence type="predicted"/>
<evidence type="ECO:0000313" key="1">
    <source>
        <dbReference type="EMBL" id="UOO89661.1"/>
    </source>
</evidence>